<dbReference type="NCBIfam" id="TIGR00581">
    <property type="entry name" value="moaC"/>
    <property type="match status" value="1"/>
</dbReference>
<dbReference type="AlphaFoldDB" id="A0A1V9ZF51"/>
<evidence type="ECO:0000256" key="4">
    <source>
        <dbReference type="ARBA" id="ARBA00023150"/>
    </source>
</evidence>
<dbReference type="NCBIfam" id="NF006870">
    <property type="entry name" value="PRK09364.1"/>
    <property type="match status" value="1"/>
</dbReference>
<gene>
    <name evidence="7" type="ORF">ACHHYP_14461</name>
</gene>
<evidence type="ECO:0000256" key="5">
    <source>
        <dbReference type="ARBA" id="ARBA00023239"/>
    </source>
</evidence>
<dbReference type="STRING" id="1202772.A0A1V9ZF51"/>
<dbReference type="PANTHER" id="PTHR22960">
    <property type="entry name" value="MOLYBDOPTERIN COFACTOR SYNTHESIS PROTEIN A"/>
    <property type="match status" value="1"/>
</dbReference>
<feature type="domain" description="Molybdopterin cofactor biosynthesis C (MoaC)" evidence="6">
    <location>
        <begin position="33"/>
        <end position="171"/>
    </location>
</feature>
<keyword evidence="8" id="KW-1185">Reference proteome</keyword>
<dbReference type="UniPathway" id="UPA00344"/>
<dbReference type="InterPro" id="IPR047594">
    <property type="entry name" value="MoaC_bact/euk"/>
</dbReference>
<dbReference type="InterPro" id="IPR002820">
    <property type="entry name" value="Mopterin_CF_biosynth-C_dom"/>
</dbReference>
<comment type="catalytic activity">
    <reaction evidence="1">
        <text>(8S)-3',8-cyclo-7,8-dihydroguanosine 5'-triphosphate = cyclic pyranopterin phosphate + diphosphate</text>
        <dbReference type="Rhea" id="RHEA:49580"/>
        <dbReference type="ChEBI" id="CHEBI:33019"/>
        <dbReference type="ChEBI" id="CHEBI:59648"/>
        <dbReference type="ChEBI" id="CHEBI:131766"/>
        <dbReference type="EC" id="4.6.1.17"/>
    </reaction>
</comment>
<dbReference type="OrthoDB" id="429626at2759"/>
<dbReference type="CDD" id="cd01420">
    <property type="entry name" value="MoaC_PE"/>
    <property type="match status" value="1"/>
</dbReference>
<dbReference type="InterPro" id="IPR050105">
    <property type="entry name" value="MoCo_biosynth_MoaA/MoaC"/>
</dbReference>
<dbReference type="EC" id="4.6.1.17" evidence="3"/>
<reference evidence="7 8" key="1">
    <citation type="journal article" date="2014" name="Genome Biol. Evol.">
        <title>The secreted proteins of Achlya hypogyna and Thraustotheca clavata identify the ancestral oomycete secretome and reveal gene acquisitions by horizontal gene transfer.</title>
        <authorList>
            <person name="Misner I."/>
            <person name="Blouin N."/>
            <person name="Leonard G."/>
            <person name="Richards T.A."/>
            <person name="Lane C.E."/>
        </authorList>
    </citation>
    <scope>NUCLEOTIDE SEQUENCE [LARGE SCALE GENOMIC DNA]</scope>
    <source>
        <strain evidence="7 8">ATCC 48635</strain>
    </source>
</reference>
<keyword evidence="5" id="KW-0456">Lyase</keyword>
<dbReference type="SUPFAM" id="SSF55040">
    <property type="entry name" value="Molybdenum cofactor biosynthesis protein C, MoaC"/>
    <property type="match status" value="1"/>
</dbReference>
<dbReference type="Gene3D" id="3.30.70.640">
    <property type="entry name" value="Molybdopterin cofactor biosynthesis C (MoaC) domain"/>
    <property type="match status" value="1"/>
</dbReference>
<accession>A0A1V9ZF51</accession>
<dbReference type="GO" id="GO:0006777">
    <property type="term" value="P:Mo-molybdopterin cofactor biosynthetic process"/>
    <property type="evidence" value="ECO:0007669"/>
    <property type="project" value="UniProtKB-KW"/>
</dbReference>
<evidence type="ECO:0000313" key="8">
    <source>
        <dbReference type="Proteomes" id="UP000243579"/>
    </source>
</evidence>
<evidence type="ECO:0000313" key="7">
    <source>
        <dbReference type="EMBL" id="OQR96624.1"/>
    </source>
</evidence>
<comment type="caution">
    <text evidence="7">The sequence shown here is derived from an EMBL/GenBank/DDBJ whole genome shotgun (WGS) entry which is preliminary data.</text>
</comment>
<dbReference type="GO" id="GO:0061798">
    <property type="term" value="F:GTP 3',8'-cyclase activity"/>
    <property type="evidence" value="ECO:0007669"/>
    <property type="project" value="TreeGrafter"/>
</dbReference>
<dbReference type="InterPro" id="IPR036522">
    <property type="entry name" value="MoaC_sf"/>
</dbReference>
<sequence length="178" mass="18924">MLARVKCVVSKARPFARAAHGLTHVNQNNQPTMVDVSGKAVTKRTAVARSIIRLPPNVLDALRQDAQLISKKGPVLSTATLAGVMGAKRTSDLIPFCHPLGIENCDVKLQVHDDDSSIHVMCSVTVTGRTGVEMEALTGASVAALTVYDMCKALSHDIVIAETRLLSKTGGKADFAHN</sequence>
<protein>
    <recommendedName>
        <fullName evidence="3">cyclic pyranopterin monophosphate synthase</fullName>
        <ecNumber evidence="3">4.6.1.17</ecNumber>
    </recommendedName>
</protein>
<evidence type="ECO:0000259" key="6">
    <source>
        <dbReference type="Pfam" id="PF01967"/>
    </source>
</evidence>
<proteinExistence type="predicted"/>
<dbReference type="PANTHER" id="PTHR22960:SF0">
    <property type="entry name" value="MOLYBDENUM COFACTOR BIOSYNTHESIS PROTEIN 1"/>
    <property type="match status" value="1"/>
</dbReference>
<evidence type="ECO:0000256" key="1">
    <source>
        <dbReference type="ARBA" id="ARBA00001637"/>
    </source>
</evidence>
<dbReference type="InterPro" id="IPR023045">
    <property type="entry name" value="MoaC"/>
</dbReference>
<organism evidence="7 8">
    <name type="scientific">Achlya hypogyna</name>
    <name type="common">Oomycete</name>
    <name type="synonym">Protoachlya hypogyna</name>
    <dbReference type="NCBI Taxonomy" id="1202772"/>
    <lineage>
        <taxon>Eukaryota</taxon>
        <taxon>Sar</taxon>
        <taxon>Stramenopiles</taxon>
        <taxon>Oomycota</taxon>
        <taxon>Saprolegniomycetes</taxon>
        <taxon>Saprolegniales</taxon>
        <taxon>Achlyaceae</taxon>
        <taxon>Achlya</taxon>
    </lineage>
</organism>
<dbReference type="EMBL" id="JNBR01000137">
    <property type="protein sequence ID" value="OQR96624.1"/>
    <property type="molecule type" value="Genomic_DNA"/>
</dbReference>
<name>A0A1V9ZF51_ACHHY</name>
<dbReference type="Proteomes" id="UP000243579">
    <property type="component" value="Unassembled WGS sequence"/>
</dbReference>
<evidence type="ECO:0000256" key="3">
    <source>
        <dbReference type="ARBA" id="ARBA00012575"/>
    </source>
</evidence>
<evidence type="ECO:0000256" key="2">
    <source>
        <dbReference type="ARBA" id="ARBA00005046"/>
    </source>
</evidence>
<comment type="pathway">
    <text evidence="2">Cofactor biosynthesis; molybdopterin biosynthesis.</text>
</comment>
<keyword evidence="4" id="KW-0501">Molybdenum cofactor biosynthesis</keyword>
<dbReference type="GO" id="GO:0061799">
    <property type="term" value="F:cyclic pyranopterin monophosphate synthase activity"/>
    <property type="evidence" value="ECO:0007669"/>
    <property type="project" value="UniProtKB-EC"/>
</dbReference>
<dbReference type="Pfam" id="PF01967">
    <property type="entry name" value="MoaC"/>
    <property type="match status" value="1"/>
</dbReference>